<sequence length="83" mass="9397">MKRLGLDPNKVYSRETFQSELKEKLVFGLVHSTLILPILLANDPPEVNEELTLSAMAEIKATDLCIERLNGVINDYVKWGILK</sequence>
<evidence type="ECO:0000313" key="1">
    <source>
        <dbReference type="EMBL" id="CAB3219724.1"/>
    </source>
</evidence>
<organism evidence="1 2">
    <name type="scientific">Arctia plantaginis</name>
    <name type="common">Wood tiger moth</name>
    <name type="synonym">Phalaena plantaginis</name>
    <dbReference type="NCBI Taxonomy" id="874455"/>
    <lineage>
        <taxon>Eukaryota</taxon>
        <taxon>Metazoa</taxon>
        <taxon>Ecdysozoa</taxon>
        <taxon>Arthropoda</taxon>
        <taxon>Hexapoda</taxon>
        <taxon>Insecta</taxon>
        <taxon>Pterygota</taxon>
        <taxon>Neoptera</taxon>
        <taxon>Endopterygota</taxon>
        <taxon>Lepidoptera</taxon>
        <taxon>Glossata</taxon>
        <taxon>Ditrysia</taxon>
        <taxon>Noctuoidea</taxon>
        <taxon>Erebidae</taxon>
        <taxon>Arctiinae</taxon>
        <taxon>Arctia</taxon>
    </lineage>
</organism>
<comment type="caution">
    <text evidence="1">The sequence shown here is derived from an EMBL/GenBank/DDBJ whole genome shotgun (WGS) entry which is preliminary data.</text>
</comment>
<protein>
    <submittedName>
        <fullName evidence="1">Uncharacterized protein</fullName>
    </submittedName>
</protein>
<proteinExistence type="predicted"/>
<keyword evidence="2" id="KW-1185">Reference proteome</keyword>
<reference evidence="1 2" key="1">
    <citation type="submission" date="2020-04" db="EMBL/GenBank/DDBJ databases">
        <authorList>
            <person name="Wallbank WR R."/>
            <person name="Pardo Diaz C."/>
            <person name="Kozak K."/>
            <person name="Martin S."/>
            <person name="Jiggins C."/>
            <person name="Moest M."/>
            <person name="Warren A I."/>
            <person name="Byers J.R.P. K."/>
            <person name="Montejo-Kovacevich G."/>
            <person name="Yen C E."/>
        </authorList>
    </citation>
    <scope>NUCLEOTIDE SEQUENCE [LARGE SCALE GENOMIC DNA]</scope>
</reference>
<name>A0A8S0YL59_ARCPL</name>
<gene>
    <name evidence="1" type="ORF">APLA_LOCUS38</name>
</gene>
<accession>A0A8S0YL59</accession>
<dbReference type="OrthoDB" id="191037at2759"/>
<dbReference type="AlphaFoldDB" id="A0A8S0YL59"/>
<dbReference type="EMBL" id="CADEBC010000002">
    <property type="protein sequence ID" value="CAB3219724.1"/>
    <property type="molecule type" value="Genomic_DNA"/>
</dbReference>
<dbReference type="Proteomes" id="UP000494106">
    <property type="component" value="Unassembled WGS sequence"/>
</dbReference>
<evidence type="ECO:0000313" key="2">
    <source>
        <dbReference type="Proteomes" id="UP000494106"/>
    </source>
</evidence>